<evidence type="ECO:0000313" key="3">
    <source>
        <dbReference type="Proteomes" id="UP001195914"/>
    </source>
</evidence>
<feature type="compositionally biased region" description="Polar residues" evidence="1">
    <location>
        <begin position="472"/>
        <end position="489"/>
    </location>
</feature>
<evidence type="ECO:0008006" key="4">
    <source>
        <dbReference type="Google" id="ProtNLM"/>
    </source>
</evidence>
<feature type="compositionally biased region" description="Polar residues" evidence="1">
    <location>
        <begin position="115"/>
        <end position="134"/>
    </location>
</feature>
<evidence type="ECO:0000256" key="1">
    <source>
        <dbReference type="SAM" id="MobiDB-lite"/>
    </source>
</evidence>
<dbReference type="SUPFAM" id="SSF52113">
    <property type="entry name" value="BRCT domain"/>
    <property type="match status" value="1"/>
</dbReference>
<protein>
    <recommendedName>
        <fullName evidence="4">BRCT domain-containing protein</fullName>
    </recommendedName>
</protein>
<name>A0AAD9LK21_BABDI</name>
<accession>A0AAD9LK21</accession>
<dbReference type="AlphaFoldDB" id="A0AAD9LK21"/>
<feature type="compositionally biased region" description="Polar residues" evidence="1">
    <location>
        <begin position="422"/>
        <end position="432"/>
    </location>
</feature>
<organism evidence="2 3">
    <name type="scientific">Babesia divergens</name>
    <dbReference type="NCBI Taxonomy" id="32595"/>
    <lineage>
        <taxon>Eukaryota</taxon>
        <taxon>Sar</taxon>
        <taxon>Alveolata</taxon>
        <taxon>Apicomplexa</taxon>
        <taxon>Aconoidasida</taxon>
        <taxon>Piroplasmida</taxon>
        <taxon>Babesiidae</taxon>
        <taxon>Babesia</taxon>
    </lineage>
</organism>
<dbReference type="EMBL" id="JAHBMH010000024">
    <property type="protein sequence ID" value="KAK1938467.1"/>
    <property type="molecule type" value="Genomic_DNA"/>
</dbReference>
<dbReference type="Proteomes" id="UP001195914">
    <property type="component" value="Unassembled WGS sequence"/>
</dbReference>
<proteinExistence type="predicted"/>
<dbReference type="InterPro" id="IPR036420">
    <property type="entry name" value="BRCT_dom_sf"/>
</dbReference>
<feature type="compositionally biased region" description="Low complexity" evidence="1">
    <location>
        <begin position="357"/>
        <end position="371"/>
    </location>
</feature>
<reference evidence="2" key="1">
    <citation type="journal article" date="2014" name="Nucleic Acids Res.">
        <title>The evolutionary dynamics of variant antigen genes in Babesia reveal a history of genomic innovation underlying host-parasite interaction.</title>
        <authorList>
            <person name="Jackson A.P."/>
            <person name="Otto T.D."/>
            <person name="Darby A."/>
            <person name="Ramaprasad A."/>
            <person name="Xia D."/>
            <person name="Echaide I.E."/>
            <person name="Farber M."/>
            <person name="Gahlot S."/>
            <person name="Gamble J."/>
            <person name="Gupta D."/>
            <person name="Gupta Y."/>
            <person name="Jackson L."/>
            <person name="Malandrin L."/>
            <person name="Malas T.B."/>
            <person name="Moussa E."/>
            <person name="Nair M."/>
            <person name="Reid A.J."/>
            <person name="Sanders M."/>
            <person name="Sharma J."/>
            <person name="Tracey A."/>
            <person name="Quail M.A."/>
            <person name="Weir W."/>
            <person name="Wastling J.M."/>
            <person name="Hall N."/>
            <person name="Willadsen P."/>
            <person name="Lingelbach K."/>
            <person name="Shiels B."/>
            <person name="Tait A."/>
            <person name="Berriman M."/>
            <person name="Allred D.R."/>
            <person name="Pain A."/>
        </authorList>
    </citation>
    <scope>NUCLEOTIDE SEQUENCE</scope>
    <source>
        <strain evidence="2">1802A</strain>
    </source>
</reference>
<dbReference type="Gene3D" id="3.40.50.10190">
    <property type="entry name" value="BRCT domain"/>
    <property type="match status" value="1"/>
</dbReference>
<reference evidence="2" key="2">
    <citation type="submission" date="2021-05" db="EMBL/GenBank/DDBJ databases">
        <authorList>
            <person name="Pain A."/>
        </authorList>
    </citation>
    <scope>NUCLEOTIDE SEQUENCE</scope>
    <source>
        <strain evidence="2">1802A</strain>
    </source>
</reference>
<feature type="region of interest" description="Disordered" evidence="1">
    <location>
        <begin position="158"/>
        <end position="228"/>
    </location>
</feature>
<feature type="region of interest" description="Disordered" evidence="1">
    <location>
        <begin position="420"/>
        <end position="529"/>
    </location>
</feature>
<keyword evidence="3" id="KW-1185">Reference proteome</keyword>
<feature type="compositionally biased region" description="Polar residues" evidence="1">
    <location>
        <begin position="168"/>
        <end position="188"/>
    </location>
</feature>
<feature type="region of interest" description="Disordered" evidence="1">
    <location>
        <begin position="357"/>
        <end position="377"/>
    </location>
</feature>
<sequence>MMFARGINSDSNRSTLDYDSCLEGFLEASEQLERCANKLLDLTKSENTTPLKQDDRQVVEDVLKKITCLRSTLGRRNEIGLSALLGSNRVKTGLTLRTGDSNRSAIIRKKVMGDSRSSTGSVTKPALTSANSEHGSHLTLSASFSNVPSMSDSLVLNRRPLVCPPPMSQMSQTCTPQDNGTGKQQSDQPAGAIYRGDLSLGDLDTSKNSAFNSRKDNSLHTSQSGSTRGRFLLGTSKYLKTPIQMNAGANVNVASTEDIVSSVSEPATESCKTAAPRKRLKKAIASETSEQLDIDEDGGAFTQLMEPATLTSTFGLIRTPQSDMPDEYIGVSNCSAKVRQDSGPTSVINKADIKPVQSESPVVSQAQSVPSERSRSAITSVEETTQQSTSEIEVQGTPDLKCYGEVGSKDASVIEEMDKVSQETVGSSTTVGTAKRSPRGVQNGEPNPKKTKIRTIKGKPDTQVVTEEIKSQTHATPNKTTTASKNNASELMATKATRSIEKTSKPSKKKLGDGTTAKSPSKIKTKRRNSVKSNNCLLLSYTGKRRDDIVKRLMKAAIYYEKESQYFDYLDEPKDEHITHLIAPSDIERPTLKVLYALCQGAYILTPDYLYKAEKTEKWPNEIAYEHPRWPPRSQRLRPFDLMSGITMKLIGGGKKLSAYDVGRLAIHCGARVVETIDEATHCVVSDGTKPEEIHKENIPKHM</sequence>
<evidence type="ECO:0000313" key="2">
    <source>
        <dbReference type="EMBL" id="KAK1938467.1"/>
    </source>
</evidence>
<comment type="caution">
    <text evidence="2">The sequence shown here is derived from an EMBL/GenBank/DDBJ whole genome shotgun (WGS) entry which is preliminary data.</text>
</comment>
<gene>
    <name evidence="2" type="ORF">X943_001509</name>
</gene>
<feature type="region of interest" description="Disordered" evidence="1">
    <location>
        <begin position="112"/>
        <end position="134"/>
    </location>
</feature>